<evidence type="ECO:0000313" key="8">
    <source>
        <dbReference type="Proteomes" id="UP001595798"/>
    </source>
</evidence>
<dbReference type="EC" id="2.5.1.47" evidence="3"/>
<organism evidence="7 8">
    <name type="scientific">Marinobacter lacisalsi</name>
    <dbReference type="NCBI Taxonomy" id="475979"/>
    <lineage>
        <taxon>Bacteria</taxon>
        <taxon>Pseudomonadati</taxon>
        <taxon>Pseudomonadota</taxon>
        <taxon>Gammaproteobacteria</taxon>
        <taxon>Pseudomonadales</taxon>
        <taxon>Marinobacteraceae</taxon>
        <taxon>Marinobacter</taxon>
    </lineage>
</organism>
<dbReference type="EMBL" id="JBHSDI010000007">
    <property type="protein sequence ID" value="MFC4258156.1"/>
    <property type="molecule type" value="Genomic_DNA"/>
</dbReference>
<evidence type="ECO:0000313" key="7">
    <source>
        <dbReference type="EMBL" id="MFC4258156.1"/>
    </source>
</evidence>
<dbReference type="InterPro" id="IPR050214">
    <property type="entry name" value="Cys_Synth/Cystath_Beta-Synth"/>
</dbReference>
<dbReference type="Gene3D" id="3.40.50.1100">
    <property type="match status" value="2"/>
</dbReference>
<feature type="domain" description="Tryptophan synthase beta chain-like PALP" evidence="6">
    <location>
        <begin position="6"/>
        <end position="280"/>
    </location>
</feature>
<keyword evidence="4" id="KW-0663">Pyridoxal phosphate</keyword>
<proteinExistence type="predicted"/>
<evidence type="ECO:0000256" key="4">
    <source>
        <dbReference type="ARBA" id="ARBA00022898"/>
    </source>
</evidence>
<accession>A0ABV8QCT8</accession>
<evidence type="ECO:0000256" key="5">
    <source>
        <dbReference type="ARBA" id="ARBA00047931"/>
    </source>
</evidence>
<name>A0ABV8QCT8_9GAMM</name>
<gene>
    <name evidence="7" type="ORF">ACFOZ5_03815</name>
</gene>
<evidence type="ECO:0000256" key="2">
    <source>
        <dbReference type="ARBA" id="ARBA00004962"/>
    </source>
</evidence>
<comment type="pathway">
    <text evidence="2">Amino-acid biosynthesis; L-cysteine biosynthesis; L-cysteine from L-serine: step 2/2.</text>
</comment>
<comment type="cofactor">
    <cofactor evidence="1">
        <name>pyridoxal 5'-phosphate</name>
        <dbReference type="ChEBI" id="CHEBI:597326"/>
    </cofactor>
</comment>
<evidence type="ECO:0000256" key="3">
    <source>
        <dbReference type="ARBA" id="ARBA00012681"/>
    </source>
</evidence>
<dbReference type="InterPro" id="IPR036052">
    <property type="entry name" value="TrpB-like_PALP_sf"/>
</dbReference>
<dbReference type="SUPFAM" id="SSF53686">
    <property type="entry name" value="Tryptophan synthase beta subunit-like PLP-dependent enzymes"/>
    <property type="match status" value="1"/>
</dbReference>
<comment type="catalytic activity">
    <reaction evidence="5">
        <text>O-acetyl-L-serine + hydrogen sulfide = L-cysteine + acetate</text>
        <dbReference type="Rhea" id="RHEA:14829"/>
        <dbReference type="ChEBI" id="CHEBI:29919"/>
        <dbReference type="ChEBI" id="CHEBI:30089"/>
        <dbReference type="ChEBI" id="CHEBI:35235"/>
        <dbReference type="ChEBI" id="CHEBI:58340"/>
        <dbReference type="EC" id="2.5.1.47"/>
    </reaction>
</comment>
<dbReference type="InterPro" id="IPR001926">
    <property type="entry name" value="TrpB-like_PALP"/>
</dbReference>
<evidence type="ECO:0000256" key="1">
    <source>
        <dbReference type="ARBA" id="ARBA00001933"/>
    </source>
</evidence>
<evidence type="ECO:0000259" key="6">
    <source>
        <dbReference type="Pfam" id="PF00291"/>
    </source>
</evidence>
<reference evidence="8" key="1">
    <citation type="journal article" date="2019" name="Int. J. Syst. Evol. Microbiol.">
        <title>The Global Catalogue of Microorganisms (GCM) 10K type strain sequencing project: providing services to taxonomists for standard genome sequencing and annotation.</title>
        <authorList>
            <consortium name="The Broad Institute Genomics Platform"/>
            <consortium name="The Broad Institute Genome Sequencing Center for Infectious Disease"/>
            <person name="Wu L."/>
            <person name="Ma J."/>
        </authorList>
    </citation>
    <scope>NUCLEOTIDE SEQUENCE [LARGE SCALE GENOMIC DNA]</scope>
    <source>
        <strain evidence="8">CECT 7297</strain>
    </source>
</reference>
<dbReference type="PANTHER" id="PTHR10314">
    <property type="entry name" value="CYSTATHIONINE BETA-SYNTHASE"/>
    <property type="match status" value="1"/>
</dbReference>
<sequence length="299" mass="33062">MTELARYNDRLYTKLELNSLGGSHKYRAARHIVQRAIERGDIVPGHTTVIEKTGGNFGFGLLAACYRHDVQVDLAIGLSFSPLKRKLLECFGARLIGKDMLRQGLTPREVVEHHVQCQEQLGRQYYYTDQFNNLDGVEAHRLSTGPELAAQLIEQGVGKRILFVGCAGTGASFTGVTQSLIDHGFDVDAVLVEPAECDIRKGIFGDHRLEGMAVGVPPPFLDWSLVNEVCAVSLEETLDAQRHFYRHNGIHIGNTSAGCFAVAKQLLDRNDYQDKVVVTMAYDSGLWYADILEEAGEAV</sequence>
<dbReference type="Proteomes" id="UP001595798">
    <property type="component" value="Unassembled WGS sequence"/>
</dbReference>
<dbReference type="RefSeq" id="WP_379885523.1">
    <property type="nucleotide sequence ID" value="NZ_JBHSDI010000007.1"/>
</dbReference>
<keyword evidence="8" id="KW-1185">Reference proteome</keyword>
<comment type="caution">
    <text evidence="7">The sequence shown here is derived from an EMBL/GenBank/DDBJ whole genome shotgun (WGS) entry which is preliminary data.</text>
</comment>
<protein>
    <recommendedName>
        <fullName evidence="3">cysteine synthase</fullName>
        <ecNumber evidence="3">2.5.1.47</ecNumber>
    </recommendedName>
</protein>
<dbReference type="Pfam" id="PF00291">
    <property type="entry name" value="PALP"/>
    <property type="match status" value="1"/>
</dbReference>